<gene>
    <name evidence="1" type="ORF">L2E82_13912</name>
</gene>
<evidence type="ECO:0000313" key="1">
    <source>
        <dbReference type="EMBL" id="KAI3763914.1"/>
    </source>
</evidence>
<dbReference type="EMBL" id="CM042011">
    <property type="protein sequence ID" value="KAI3763914.1"/>
    <property type="molecule type" value="Genomic_DNA"/>
</dbReference>
<sequence length="139" mass="15052">MSAVITGSVNVIATGVLIYGVDNWGRRSLFLEGGTQMLICQVAIAIFIGINYGIDGNPGNQSHLGNMLLAYDGKKSAFAAGPLPFESKEFVVKLTENNGREILGRFLFSTLFGKGVLGDGIEYWKGFYQSYTNSDKIIS</sequence>
<name>A0ACB9EXZ7_CICIN</name>
<evidence type="ECO:0000313" key="2">
    <source>
        <dbReference type="Proteomes" id="UP001055811"/>
    </source>
</evidence>
<accession>A0ACB9EXZ7</accession>
<reference evidence="1 2" key="2">
    <citation type="journal article" date="2022" name="Mol. Ecol. Resour.">
        <title>The genomes of chicory, endive, great burdock and yacon provide insights into Asteraceae paleo-polyploidization history and plant inulin production.</title>
        <authorList>
            <person name="Fan W."/>
            <person name="Wang S."/>
            <person name="Wang H."/>
            <person name="Wang A."/>
            <person name="Jiang F."/>
            <person name="Liu H."/>
            <person name="Zhao H."/>
            <person name="Xu D."/>
            <person name="Zhang Y."/>
        </authorList>
    </citation>
    <scope>NUCLEOTIDE SEQUENCE [LARGE SCALE GENOMIC DNA]</scope>
    <source>
        <strain evidence="2">cv. Punajuju</strain>
        <tissue evidence="1">Leaves</tissue>
    </source>
</reference>
<reference evidence="2" key="1">
    <citation type="journal article" date="2022" name="Mol. Ecol. Resour.">
        <title>The genomes of chicory, endive, great burdock and yacon provide insights into Asteraceae palaeo-polyploidization history and plant inulin production.</title>
        <authorList>
            <person name="Fan W."/>
            <person name="Wang S."/>
            <person name="Wang H."/>
            <person name="Wang A."/>
            <person name="Jiang F."/>
            <person name="Liu H."/>
            <person name="Zhao H."/>
            <person name="Xu D."/>
            <person name="Zhang Y."/>
        </authorList>
    </citation>
    <scope>NUCLEOTIDE SEQUENCE [LARGE SCALE GENOMIC DNA]</scope>
    <source>
        <strain evidence="2">cv. Punajuju</strain>
    </source>
</reference>
<organism evidence="1 2">
    <name type="scientific">Cichorium intybus</name>
    <name type="common">Chicory</name>
    <dbReference type="NCBI Taxonomy" id="13427"/>
    <lineage>
        <taxon>Eukaryota</taxon>
        <taxon>Viridiplantae</taxon>
        <taxon>Streptophyta</taxon>
        <taxon>Embryophyta</taxon>
        <taxon>Tracheophyta</taxon>
        <taxon>Spermatophyta</taxon>
        <taxon>Magnoliopsida</taxon>
        <taxon>eudicotyledons</taxon>
        <taxon>Gunneridae</taxon>
        <taxon>Pentapetalae</taxon>
        <taxon>asterids</taxon>
        <taxon>campanulids</taxon>
        <taxon>Asterales</taxon>
        <taxon>Asteraceae</taxon>
        <taxon>Cichorioideae</taxon>
        <taxon>Cichorieae</taxon>
        <taxon>Cichoriinae</taxon>
        <taxon>Cichorium</taxon>
    </lineage>
</organism>
<comment type="caution">
    <text evidence="1">The sequence shown here is derived from an EMBL/GenBank/DDBJ whole genome shotgun (WGS) entry which is preliminary data.</text>
</comment>
<dbReference type="Proteomes" id="UP001055811">
    <property type="component" value="Linkage Group LG03"/>
</dbReference>
<keyword evidence="2" id="KW-1185">Reference proteome</keyword>
<protein>
    <submittedName>
        <fullName evidence="1">Uncharacterized protein</fullName>
    </submittedName>
</protein>
<proteinExistence type="predicted"/>